<accession>A0A8J5ZLG7</accession>
<dbReference type="Proteomes" id="UP000701853">
    <property type="component" value="Chromosome 3"/>
</dbReference>
<dbReference type="OrthoDB" id="986316at2759"/>
<reference evidence="1 2" key="1">
    <citation type="journal article" date="2021" name="bioRxiv">
        <title>The Gossypium anomalum genome as a resource for cotton improvement and evolutionary analysis of hybrid incompatibility.</title>
        <authorList>
            <person name="Grover C.E."/>
            <person name="Yuan D."/>
            <person name="Arick M.A."/>
            <person name="Miller E.R."/>
            <person name="Hu G."/>
            <person name="Peterson D.G."/>
            <person name="Wendel J.F."/>
            <person name="Udall J.A."/>
        </authorList>
    </citation>
    <scope>NUCLEOTIDE SEQUENCE [LARGE SCALE GENOMIC DNA]</scope>
    <source>
        <strain evidence="1">JFW-Udall</strain>
        <tissue evidence="1">Leaf</tissue>
    </source>
</reference>
<protein>
    <submittedName>
        <fullName evidence="1">Uncharacterized protein</fullName>
    </submittedName>
</protein>
<keyword evidence="2" id="KW-1185">Reference proteome</keyword>
<dbReference type="EMBL" id="JAHUZN010000003">
    <property type="protein sequence ID" value="KAG8498190.1"/>
    <property type="molecule type" value="Genomic_DNA"/>
</dbReference>
<gene>
    <name evidence="1" type="ORF">CXB51_007037</name>
</gene>
<sequence>MPRTLFRRRIRVGVVTKIPLRKLMVSTLKEHIEELKGEHNICKATLGNGVLVGAPRPKVNVSKPKEFNRTRFTKDVNNFLCRIEENRIFDLGKNEGFFSFIDGLKPWEKQELVHQEVNKLSKVMIIVVSLFELVSRKNRSESSEIKEKGNGGGDK</sequence>
<evidence type="ECO:0000313" key="1">
    <source>
        <dbReference type="EMBL" id="KAG8498190.1"/>
    </source>
</evidence>
<evidence type="ECO:0000313" key="2">
    <source>
        <dbReference type="Proteomes" id="UP000701853"/>
    </source>
</evidence>
<proteinExistence type="predicted"/>
<dbReference type="AlphaFoldDB" id="A0A8J5ZLG7"/>
<name>A0A8J5ZLG7_9ROSI</name>
<comment type="caution">
    <text evidence="1">The sequence shown here is derived from an EMBL/GenBank/DDBJ whole genome shotgun (WGS) entry which is preliminary data.</text>
</comment>
<organism evidence="1 2">
    <name type="scientific">Gossypium anomalum</name>
    <dbReference type="NCBI Taxonomy" id="47600"/>
    <lineage>
        <taxon>Eukaryota</taxon>
        <taxon>Viridiplantae</taxon>
        <taxon>Streptophyta</taxon>
        <taxon>Embryophyta</taxon>
        <taxon>Tracheophyta</taxon>
        <taxon>Spermatophyta</taxon>
        <taxon>Magnoliopsida</taxon>
        <taxon>eudicotyledons</taxon>
        <taxon>Gunneridae</taxon>
        <taxon>Pentapetalae</taxon>
        <taxon>rosids</taxon>
        <taxon>malvids</taxon>
        <taxon>Malvales</taxon>
        <taxon>Malvaceae</taxon>
        <taxon>Malvoideae</taxon>
        <taxon>Gossypium</taxon>
    </lineage>
</organism>